<gene>
    <name evidence="2" type="ORF">SDC9_165660</name>
</gene>
<reference evidence="2" key="1">
    <citation type="submission" date="2019-08" db="EMBL/GenBank/DDBJ databases">
        <authorList>
            <person name="Kucharzyk K."/>
            <person name="Murdoch R.W."/>
            <person name="Higgins S."/>
            <person name="Loffler F."/>
        </authorList>
    </citation>
    <scope>NUCLEOTIDE SEQUENCE</scope>
</reference>
<sequence length="248" mass="27396">MIGKERFGNAERREIVRYAGIRTWLTLPENFDPHSGRFVIAFHGRGGTLENHNLVREPGCILTQRLTGRGYAVAIPEIGTDHWGNPEARMKILALMDCLRDEYGAPEALPLLGFSMGALAMLKFAVCHPRRAARMVDLFGITDLPEFRRERAIYRESIDAAYGGEPVTEANPMDHTATLAAIPLAIFHGTTDDIVDLQHSLRLFAALRAIGAPVTLRTVSGVGHDNRIAAIEAETIADFLTTEREVKP</sequence>
<dbReference type="GO" id="GO:0006508">
    <property type="term" value="P:proteolysis"/>
    <property type="evidence" value="ECO:0007669"/>
    <property type="project" value="InterPro"/>
</dbReference>
<protein>
    <recommendedName>
        <fullName evidence="1">Peptidase S9 prolyl oligopeptidase catalytic domain-containing protein</fullName>
    </recommendedName>
</protein>
<dbReference type="AlphaFoldDB" id="A0A645FXC1"/>
<dbReference type="Pfam" id="PF00326">
    <property type="entry name" value="Peptidase_S9"/>
    <property type="match status" value="1"/>
</dbReference>
<feature type="domain" description="Peptidase S9 prolyl oligopeptidase catalytic" evidence="1">
    <location>
        <begin position="79"/>
        <end position="240"/>
    </location>
</feature>
<dbReference type="GO" id="GO:0008236">
    <property type="term" value="F:serine-type peptidase activity"/>
    <property type="evidence" value="ECO:0007669"/>
    <property type="project" value="InterPro"/>
</dbReference>
<dbReference type="InterPro" id="IPR029058">
    <property type="entry name" value="AB_hydrolase_fold"/>
</dbReference>
<organism evidence="2">
    <name type="scientific">bioreactor metagenome</name>
    <dbReference type="NCBI Taxonomy" id="1076179"/>
    <lineage>
        <taxon>unclassified sequences</taxon>
        <taxon>metagenomes</taxon>
        <taxon>ecological metagenomes</taxon>
    </lineage>
</organism>
<dbReference type="InterPro" id="IPR001375">
    <property type="entry name" value="Peptidase_S9_cat"/>
</dbReference>
<proteinExistence type="predicted"/>
<dbReference type="SUPFAM" id="SSF53474">
    <property type="entry name" value="alpha/beta-Hydrolases"/>
    <property type="match status" value="1"/>
</dbReference>
<evidence type="ECO:0000313" key="2">
    <source>
        <dbReference type="EMBL" id="MPN18300.1"/>
    </source>
</evidence>
<accession>A0A645FXC1</accession>
<evidence type="ECO:0000259" key="1">
    <source>
        <dbReference type="Pfam" id="PF00326"/>
    </source>
</evidence>
<name>A0A645FXC1_9ZZZZ</name>
<dbReference type="EMBL" id="VSSQ01065604">
    <property type="protein sequence ID" value="MPN18300.1"/>
    <property type="molecule type" value="Genomic_DNA"/>
</dbReference>
<comment type="caution">
    <text evidence="2">The sequence shown here is derived from an EMBL/GenBank/DDBJ whole genome shotgun (WGS) entry which is preliminary data.</text>
</comment>
<dbReference type="Gene3D" id="3.40.50.1820">
    <property type="entry name" value="alpha/beta hydrolase"/>
    <property type="match status" value="1"/>
</dbReference>